<name>A0A211YRF2_9CREN</name>
<dbReference type="EMBL" id="NCQP01000001">
    <property type="protein sequence ID" value="OWJ55635.1"/>
    <property type="molecule type" value="Genomic_DNA"/>
</dbReference>
<evidence type="ECO:0000313" key="1">
    <source>
        <dbReference type="EMBL" id="OWJ55635.1"/>
    </source>
</evidence>
<evidence type="ECO:0000313" key="2">
    <source>
        <dbReference type="Proteomes" id="UP000196694"/>
    </source>
</evidence>
<evidence type="ECO:0008006" key="3">
    <source>
        <dbReference type="Google" id="ProtNLM"/>
    </source>
</evidence>
<proteinExistence type="predicted"/>
<organism evidence="1 2">
    <name type="scientific">Pyrodictium delaneyi</name>
    <dbReference type="NCBI Taxonomy" id="1273541"/>
    <lineage>
        <taxon>Archaea</taxon>
        <taxon>Thermoproteota</taxon>
        <taxon>Thermoprotei</taxon>
        <taxon>Desulfurococcales</taxon>
        <taxon>Pyrodictiaceae</taxon>
        <taxon>Pyrodictium</taxon>
    </lineage>
</organism>
<dbReference type="AlphaFoldDB" id="A0A211YRF2"/>
<protein>
    <recommendedName>
        <fullName evidence="3">Antitoxin SocA-like Panacea domain-containing protein</fullName>
    </recommendedName>
</protein>
<keyword evidence="2" id="KW-1185">Reference proteome</keyword>
<dbReference type="Proteomes" id="UP000196694">
    <property type="component" value="Unassembled WGS sequence"/>
</dbReference>
<gene>
    <name evidence="1" type="ORF">Pdsh_02275</name>
</gene>
<comment type="caution">
    <text evidence="1">The sequence shown here is derived from an EMBL/GenBank/DDBJ whole genome shotgun (WGS) entry which is preliminary data.</text>
</comment>
<reference evidence="1 2" key="1">
    <citation type="submission" date="2017-05" db="EMBL/GenBank/DDBJ databases">
        <title>The draft genome of the hyperthermophilic archaeon 'Pyrodictium delaneyi strain Hulk', an iron and nitrate reducer, reveals the capacity for sulfate reduction.</title>
        <authorList>
            <person name="Demey L.M."/>
            <person name="Miller C."/>
            <person name="Manzella M."/>
            <person name="Reguera G."/>
            <person name="Kashefi K."/>
        </authorList>
    </citation>
    <scope>NUCLEOTIDE SEQUENCE [LARGE SCALE GENOMIC DNA]</scope>
    <source>
        <strain evidence="1 2">Hulk</strain>
    </source>
</reference>
<sequence length="136" mass="16056">MLEVLGRPASRTEIVKMMFLVDLELARRGRKPLFHWLRWHYGPFSREVLDVLDALEEQGLVDVERIIDVWTLTVRKIEYRAARRPAALSLDDDARLAVERVASWWRGRSLEELIRYVYSLPQVRGKRLGEVIELEQ</sequence>
<accession>A0A211YRF2</accession>